<evidence type="ECO:0000256" key="9">
    <source>
        <dbReference type="RuleBase" id="RU365045"/>
    </source>
</evidence>
<name>A0A1H9A6F2_9ACTN</name>
<evidence type="ECO:0000313" key="12">
    <source>
        <dbReference type="Proteomes" id="UP000199055"/>
    </source>
</evidence>
<keyword evidence="7 9" id="KW-0012">Acyltransferase</keyword>
<comment type="similarity">
    <text evidence="3 9">Belongs to the acetyltransferase family. EctA subfamily.</text>
</comment>
<accession>A0A1H9A6F2</accession>
<dbReference type="InterPro" id="IPR012772">
    <property type="entry name" value="Ectoine_EctA"/>
</dbReference>
<evidence type="ECO:0000259" key="10">
    <source>
        <dbReference type="PROSITE" id="PS51186"/>
    </source>
</evidence>
<evidence type="ECO:0000256" key="8">
    <source>
        <dbReference type="ARBA" id="ARBA00048924"/>
    </source>
</evidence>
<gene>
    <name evidence="9" type="primary">ectA</name>
    <name evidence="11" type="ORF">SAMN05216481_101906</name>
</gene>
<evidence type="ECO:0000256" key="1">
    <source>
        <dbReference type="ARBA" id="ARBA00003741"/>
    </source>
</evidence>
<dbReference type="InterPro" id="IPR016181">
    <property type="entry name" value="Acyl_CoA_acyltransferase"/>
</dbReference>
<feature type="domain" description="N-acetyltransferase" evidence="10">
    <location>
        <begin position="22"/>
        <end position="190"/>
    </location>
</feature>
<evidence type="ECO:0000256" key="2">
    <source>
        <dbReference type="ARBA" id="ARBA00004978"/>
    </source>
</evidence>
<comment type="function">
    <text evidence="1 9">Catalyzes the acetylation of L-2,4-diaminobutyrate (DABA) to gamma-N-acetyl-alpha,gamma-diaminobutyric acid (ADABA) with acetyl coenzyme A.</text>
</comment>
<keyword evidence="12" id="KW-1185">Reference proteome</keyword>
<dbReference type="UniPathway" id="UPA00067">
    <property type="reaction ID" value="UER00122"/>
</dbReference>
<sequence length="195" mass="20915">MTAAQADHAGAHRKTVEMPEGLKLDAPRVEDGAAIWRIARDSRVLDLNSSYSYLLWCRDFAATSAVARDGDGEPVGFITGYVRPRHPRTLVVWQVAVDHGQRGRGLAAAMLDGLTTRAAEELGIDGIETTITPDNTASNRLFTSYAERHGAPVRREVLFEGALFPEEGHEPEVLYRIGPVPALASTATAPAAAGG</sequence>
<protein>
    <recommendedName>
        <fullName evidence="5 9">L-2,4-diaminobutyric acid acetyltransferase</fullName>
        <shortName evidence="9">DABA acetyltransferase</shortName>
        <ecNumber evidence="4 9">2.3.1.178</ecNumber>
    </recommendedName>
</protein>
<dbReference type="CDD" id="cd04301">
    <property type="entry name" value="NAT_SF"/>
    <property type="match status" value="1"/>
</dbReference>
<dbReference type="GO" id="GO:0019491">
    <property type="term" value="P:ectoine biosynthetic process"/>
    <property type="evidence" value="ECO:0007669"/>
    <property type="project" value="UniProtKB-UniPathway"/>
</dbReference>
<comment type="pathway">
    <text evidence="2 9">Amine and polyamine biosynthesis; ectoine biosynthesis; L-ectoine from L-aspartate 4-semialdehyde: step 2/3.</text>
</comment>
<comment type="catalytic activity">
    <reaction evidence="8 9">
        <text>L-2,4-diaminobutanoate + acetyl-CoA = (2S)-4-acetamido-2-aminobutanoate + CoA + H(+)</text>
        <dbReference type="Rhea" id="RHEA:16901"/>
        <dbReference type="ChEBI" id="CHEBI:15378"/>
        <dbReference type="ChEBI" id="CHEBI:57287"/>
        <dbReference type="ChEBI" id="CHEBI:57288"/>
        <dbReference type="ChEBI" id="CHEBI:58761"/>
        <dbReference type="ChEBI" id="CHEBI:58929"/>
        <dbReference type="EC" id="2.3.1.178"/>
    </reaction>
</comment>
<evidence type="ECO:0000256" key="7">
    <source>
        <dbReference type="ARBA" id="ARBA00023315"/>
    </source>
</evidence>
<dbReference type="GO" id="GO:0033816">
    <property type="term" value="F:diaminobutyrate acetyltransferase activity"/>
    <property type="evidence" value="ECO:0007669"/>
    <property type="project" value="UniProtKB-EC"/>
</dbReference>
<evidence type="ECO:0000313" key="11">
    <source>
        <dbReference type="EMBL" id="SEP72224.1"/>
    </source>
</evidence>
<dbReference type="Gene3D" id="3.40.630.30">
    <property type="match status" value="1"/>
</dbReference>
<dbReference type="STRING" id="403935.SAMN05216481_101906"/>
<dbReference type="SUPFAM" id="SSF55729">
    <property type="entry name" value="Acyl-CoA N-acyltransferases (Nat)"/>
    <property type="match status" value="1"/>
</dbReference>
<evidence type="ECO:0000256" key="3">
    <source>
        <dbReference type="ARBA" id="ARBA00010712"/>
    </source>
</evidence>
<proteinExistence type="inferred from homology"/>
<evidence type="ECO:0000256" key="5">
    <source>
        <dbReference type="ARBA" id="ARBA00017935"/>
    </source>
</evidence>
<dbReference type="Pfam" id="PF00583">
    <property type="entry name" value="Acetyltransf_1"/>
    <property type="match status" value="1"/>
</dbReference>
<dbReference type="Proteomes" id="UP000199055">
    <property type="component" value="Unassembled WGS sequence"/>
</dbReference>
<dbReference type="InterPro" id="IPR000182">
    <property type="entry name" value="GNAT_dom"/>
</dbReference>
<organism evidence="11 12">
    <name type="scientific">Streptomyces radiopugnans</name>
    <dbReference type="NCBI Taxonomy" id="403935"/>
    <lineage>
        <taxon>Bacteria</taxon>
        <taxon>Bacillati</taxon>
        <taxon>Actinomycetota</taxon>
        <taxon>Actinomycetes</taxon>
        <taxon>Kitasatosporales</taxon>
        <taxon>Streptomycetaceae</taxon>
        <taxon>Streptomyces</taxon>
    </lineage>
</organism>
<dbReference type="NCBIfam" id="TIGR02406">
    <property type="entry name" value="ectoine_EctA"/>
    <property type="match status" value="1"/>
</dbReference>
<dbReference type="EMBL" id="FOET01000001">
    <property type="protein sequence ID" value="SEP72224.1"/>
    <property type="molecule type" value="Genomic_DNA"/>
</dbReference>
<dbReference type="AlphaFoldDB" id="A0A1H9A6F2"/>
<dbReference type="EC" id="2.3.1.178" evidence="4 9"/>
<dbReference type="PROSITE" id="PS51186">
    <property type="entry name" value="GNAT"/>
    <property type="match status" value="1"/>
</dbReference>
<evidence type="ECO:0000256" key="4">
    <source>
        <dbReference type="ARBA" id="ARBA00012355"/>
    </source>
</evidence>
<evidence type="ECO:0000256" key="6">
    <source>
        <dbReference type="ARBA" id="ARBA00022679"/>
    </source>
</evidence>
<keyword evidence="6 9" id="KW-0808">Transferase</keyword>
<reference evidence="11 12" key="1">
    <citation type="submission" date="2016-10" db="EMBL/GenBank/DDBJ databases">
        <authorList>
            <person name="de Groot N.N."/>
        </authorList>
    </citation>
    <scope>NUCLEOTIDE SEQUENCE [LARGE SCALE GENOMIC DNA]</scope>
    <source>
        <strain evidence="11 12">CGMCC 4.3519</strain>
    </source>
</reference>